<dbReference type="EMBL" id="JBHTCQ010000004">
    <property type="protein sequence ID" value="MFC7406816.1"/>
    <property type="molecule type" value="Genomic_DNA"/>
</dbReference>
<comment type="caution">
    <text evidence="2">The sequence shown here is derived from an EMBL/GenBank/DDBJ whole genome shotgun (WGS) entry which is preliminary data.</text>
</comment>
<evidence type="ECO:0000256" key="1">
    <source>
        <dbReference type="SAM" id="MobiDB-lite"/>
    </source>
</evidence>
<dbReference type="Proteomes" id="UP001596455">
    <property type="component" value="Unassembled WGS sequence"/>
</dbReference>
<accession>A0ABW2QCX3</accession>
<protein>
    <submittedName>
        <fullName evidence="2">DNA primase</fullName>
    </submittedName>
</protein>
<organism evidence="2 3">
    <name type="scientific">Georgenia alba</name>
    <dbReference type="NCBI Taxonomy" id="2233858"/>
    <lineage>
        <taxon>Bacteria</taxon>
        <taxon>Bacillati</taxon>
        <taxon>Actinomycetota</taxon>
        <taxon>Actinomycetes</taxon>
        <taxon>Micrococcales</taxon>
        <taxon>Bogoriellaceae</taxon>
        <taxon>Georgenia</taxon>
    </lineage>
</organism>
<evidence type="ECO:0000313" key="2">
    <source>
        <dbReference type="EMBL" id="MFC7406816.1"/>
    </source>
</evidence>
<sequence>MANDPRAALDRLIAAFEAHYDAVVAARDSDAPGVVSAANTLMDAFDTYDDALFTGYGVDTPFDIYTDDDDDDDDEDDDEDDDDLEFDDEDDDRRA</sequence>
<feature type="region of interest" description="Disordered" evidence="1">
    <location>
        <begin position="61"/>
        <end position="95"/>
    </location>
</feature>
<proteinExistence type="predicted"/>
<dbReference type="RefSeq" id="WP_382396345.1">
    <property type="nucleotide sequence ID" value="NZ_JBHTCQ010000004.1"/>
</dbReference>
<gene>
    <name evidence="2" type="ORF">ACFQQL_16975</name>
</gene>
<reference evidence="3" key="1">
    <citation type="journal article" date="2019" name="Int. J. Syst. Evol. Microbiol.">
        <title>The Global Catalogue of Microorganisms (GCM) 10K type strain sequencing project: providing services to taxonomists for standard genome sequencing and annotation.</title>
        <authorList>
            <consortium name="The Broad Institute Genomics Platform"/>
            <consortium name="The Broad Institute Genome Sequencing Center for Infectious Disease"/>
            <person name="Wu L."/>
            <person name="Ma J."/>
        </authorList>
    </citation>
    <scope>NUCLEOTIDE SEQUENCE [LARGE SCALE GENOMIC DNA]</scope>
    <source>
        <strain evidence="3">JCM 1490</strain>
    </source>
</reference>
<feature type="compositionally biased region" description="Acidic residues" evidence="1">
    <location>
        <begin position="65"/>
        <end position="95"/>
    </location>
</feature>
<keyword evidence="3" id="KW-1185">Reference proteome</keyword>
<evidence type="ECO:0000313" key="3">
    <source>
        <dbReference type="Proteomes" id="UP001596455"/>
    </source>
</evidence>
<name>A0ABW2QCX3_9MICO</name>